<dbReference type="STRING" id="370526.SAMN04489835_0932"/>
<proteinExistence type="predicted"/>
<organism evidence="3 4">
    <name type="scientific">Mycolicibacterium rutilum</name>
    <name type="common">Mycobacterium rutilum</name>
    <dbReference type="NCBI Taxonomy" id="370526"/>
    <lineage>
        <taxon>Bacteria</taxon>
        <taxon>Bacillati</taxon>
        <taxon>Actinomycetota</taxon>
        <taxon>Actinomycetes</taxon>
        <taxon>Mycobacteriales</taxon>
        <taxon>Mycobacteriaceae</taxon>
        <taxon>Mycolicibacterium</taxon>
    </lineage>
</organism>
<evidence type="ECO:0000256" key="1">
    <source>
        <dbReference type="SAM" id="MobiDB-lite"/>
    </source>
</evidence>
<dbReference type="AlphaFoldDB" id="A0A1H6ISV2"/>
<sequence>MTYPPQGPPPQGPPPGNYGPPQGHPGQWGPPPQQPPWPQQQWSPGPPPKKRNGWKWALGAVAVLAVIGVTAAVTISVTSGDGGGDDPVPPQETYGLASADDTGPVNIITEDPTCAAWTPINDNLAAVIKRGWNKRDPNVSEADWTAELRSQYEEVGEALTRAADQTVRLAEQTPHRAMRELFEQFIAYGRAFTDTIPRYTKDDNHLALAAITTANVIVYVCSAIHYGSAASRAPLVDPLSASPEPAVLRDPNDARRMLETDDPTCPEWDRILHRFDDDTRAWQGIDPNLPAAQWNSEQRAVIDGVIPLMKEFADEFERLGMQTSNPVLRDFAMFAAQYRRAHAEALPTYTPADNYLDLTAWRTTSVIYEACKAAGV</sequence>
<dbReference type="EMBL" id="LT629971">
    <property type="protein sequence ID" value="SEH52358.1"/>
    <property type="molecule type" value="Genomic_DNA"/>
</dbReference>
<feature type="compositionally biased region" description="Pro residues" evidence="1">
    <location>
        <begin position="28"/>
        <end position="38"/>
    </location>
</feature>
<feature type="compositionally biased region" description="Pro residues" evidence="1">
    <location>
        <begin position="1"/>
        <end position="18"/>
    </location>
</feature>
<keyword evidence="2" id="KW-0472">Membrane</keyword>
<feature type="transmembrane region" description="Helical" evidence="2">
    <location>
        <begin position="56"/>
        <end position="77"/>
    </location>
</feature>
<dbReference type="OrthoDB" id="4656918at2"/>
<evidence type="ECO:0000313" key="4">
    <source>
        <dbReference type="Proteomes" id="UP000182915"/>
    </source>
</evidence>
<keyword evidence="4" id="KW-1185">Reference proteome</keyword>
<keyword evidence="2" id="KW-1133">Transmembrane helix</keyword>
<evidence type="ECO:0000256" key="2">
    <source>
        <dbReference type="SAM" id="Phobius"/>
    </source>
</evidence>
<feature type="region of interest" description="Disordered" evidence="1">
    <location>
        <begin position="1"/>
        <end position="53"/>
    </location>
</feature>
<evidence type="ECO:0000313" key="3">
    <source>
        <dbReference type="EMBL" id="SEH52358.1"/>
    </source>
</evidence>
<name>A0A1H6ISV2_MYCRU</name>
<gene>
    <name evidence="3" type="ORF">SAMN04489835_0932</name>
</gene>
<reference evidence="4" key="1">
    <citation type="submission" date="2016-10" db="EMBL/GenBank/DDBJ databases">
        <authorList>
            <person name="Varghese N."/>
            <person name="Submissions S."/>
        </authorList>
    </citation>
    <scope>NUCLEOTIDE SEQUENCE [LARGE SCALE GENOMIC DNA]</scope>
    <source>
        <strain evidence="4">DSM 45405</strain>
    </source>
</reference>
<dbReference type="Proteomes" id="UP000182915">
    <property type="component" value="Chromosome I"/>
</dbReference>
<protein>
    <submittedName>
        <fullName evidence="3">Uncharacterized protein</fullName>
    </submittedName>
</protein>
<keyword evidence="2" id="KW-0812">Transmembrane</keyword>
<accession>A0A1H6ISV2</accession>